<dbReference type="Proteomes" id="UP001146120">
    <property type="component" value="Unassembled WGS sequence"/>
</dbReference>
<evidence type="ECO:0000259" key="2">
    <source>
        <dbReference type="Pfam" id="PF10180"/>
    </source>
</evidence>
<dbReference type="InterPro" id="IPR019327">
    <property type="entry name" value="WKF"/>
</dbReference>
<dbReference type="AlphaFoldDB" id="A0AAV2ZDR2"/>
<feature type="region of interest" description="Disordered" evidence="1">
    <location>
        <begin position="1"/>
        <end position="76"/>
    </location>
</feature>
<feature type="compositionally biased region" description="Basic and acidic residues" evidence="1">
    <location>
        <begin position="22"/>
        <end position="41"/>
    </location>
</feature>
<keyword evidence="4" id="KW-1185">Reference proteome</keyword>
<evidence type="ECO:0000313" key="3">
    <source>
        <dbReference type="EMBL" id="DBA03303.1"/>
    </source>
</evidence>
<reference evidence="3" key="2">
    <citation type="journal article" date="2023" name="Microbiol Resour">
        <title>Decontamination and Annotation of the Draft Genome Sequence of the Oomycete Lagenidium giganteum ARSEF 373.</title>
        <authorList>
            <person name="Morgan W.R."/>
            <person name="Tartar A."/>
        </authorList>
    </citation>
    <scope>NUCLEOTIDE SEQUENCE</scope>
    <source>
        <strain evidence="3">ARSEF 373</strain>
    </source>
</reference>
<name>A0AAV2ZDR2_9STRA</name>
<feature type="compositionally biased region" description="Basic and acidic residues" evidence="1">
    <location>
        <begin position="54"/>
        <end position="75"/>
    </location>
</feature>
<feature type="compositionally biased region" description="Basic residues" evidence="1">
    <location>
        <begin position="7"/>
        <end position="20"/>
    </location>
</feature>
<evidence type="ECO:0000313" key="4">
    <source>
        <dbReference type="Proteomes" id="UP001146120"/>
    </source>
</evidence>
<comment type="caution">
    <text evidence="3">The sequence shown here is derived from an EMBL/GenBank/DDBJ whole genome shotgun (WGS) entry which is preliminary data.</text>
</comment>
<feature type="domain" description="WKF" evidence="2">
    <location>
        <begin position="84"/>
        <end position="152"/>
    </location>
</feature>
<evidence type="ECO:0000256" key="1">
    <source>
        <dbReference type="SAM" id="MobiDB-lite"/>
    </source>
</evidence>
<proteinExistence type="predicted"/>
<dbReference type="Pfam" id="PF10180">
    <property type="entry name" value="WKF"/>
    <property type="match status" value="1"/>
</dbReference>
<organism evidence="3 4">
    <name type="scientific">Lagenidium giganteum</name>
    <dbReference type="NCBI Taxonomy" id="4803"/>
    <lineage>
        <taxon>Eukaryota</taxon>
        <taxon>Sar</taxon>
        <taxon>Stramenopiles</taxon>
        <taxon>Oomycota</taxon>
        <taxon>Peronosporomycetes</taxon>
        <taxon>Pythiales</taxon>
        <taxon>Pythiaceae</taxon>
    </lineage>
</organism>
<accession>A0AAV2ZDR2</accession>
<sequence length="188" mass="21103">MAAKAPKPSKKQRGKAKASAKAKVEAKNKHIKFNDAGDATKKNGVTLKKKRARATKDSADAEEKTEGGGKADRSPEAIQSAKYYLEQWKARNEPKPEGEVPWKFKKIKQQWILRWMYEADVVPKAMFALVLEYLGGLQGLARQRVLEDAHKVIDAGEPAKAEEGEEDMVTKLARRRFKRALQMAELLS</sequence>
<gene>
    <name evidence="3" type="ORF">N0F65_011662</name>
</gene>
<protein>
    <recommendedName>
        <fullName evidence="2">WKF domain-containing protein</fullName>
    </recommendedName>
</protein>
<dbReference type="PANTHER" id="PTHR22306">
    <property type="entry name" value="CHROMOSOME 7 OPEN READING FRAME 50"/>
    <property type="match status" value="1"/>
</dbReference>
<dbReference type="EMBL" id="DAKRPA010000021">
    <property type="protein sequence ID" value="DBA03303.1"/>
    <property type="molecule type" value="Genomic_DNA"/>
</dbReference>
<reference evidence="3" key="1">
    <citation type="submission" date="2022-11" db="EMBL/GenBank/DDBJ databases">
        <authorList>
            <person name="Morgan W.R."/>
            <person name="Tartar A."/>
        </authorList>
    </citation>
    <scope>NUCLEOTIDE SEQUENCE</scope>
    <source>
        <strain evidence="3">ARSEF 373</strain>
    </source>
</reference>
<dbReference type="PANTHER" id="PTHR22306:SF2">
    <property type="entry name" value="CHROMOSOME 7 OPEN READING FRAME 50"/>
    <property type="match status" value="1"/>
</dbReference>